<comment type="caution">
    <text evidence="2">The sequence shown here is derived from an EMBL/GenBank/DDBJ whole genome shotgun (WGS) entry which is preliminary data.</text>
</comment>
<feature type="signal peptide" evidence="1">
    <location>
        <begin position="1"/>
        <end position="19"/>
    </location>
</feature>
<accession>A0A835GA56</accession>
<dbReference type="EMBL" id="JACKWZ010000295">
    <property type="protein sequence ID" value="KAF9409835.1"/>
    <property type="molecule type" value="Genomic_DNA"/>
</dbReference>
<reference evidence="2" key="1">
    <citation type="submission" date="2020-08" db="EMBL/GenBank/DDBJ databases">
        <title>Spodoptera exigua strain:BAW_Kor-Di-RS1 Genome sequencing and assembly.</title>
        <authorList>
            <person name="Kim J."/>
            <person name="Nam H.Y."/>
            <person name="Kwon M."/>
            <person name="Choi J.H."/>
            <person name="Cho S.R."/>
            <person name="Kim G.-H."/>
        </authorList>
    </citation>
    <scope>NUCLEOTIDE SEQUENCE</scope>
    <source>
        <strain evidence="2">BAW_Kor-Di-RS1</strain>
        <tissue evidence="2">Whole-body</tissue>
    </source>
</reference>
<organism evidence="2 3">
    <name type="scientific">Spodoptera exigua</name>
    <name type="common">Beet armyworm</name>
    <name type="synonym">Noctua fulgens</name>
    <dbReference type="NCBI Taxonomy" id="7107"/>
    <lineage>
        <taxon>Eukaryota</taxon>
        <taxon>Metazoa</taxon>
        <taxon>Ecdysozoa</taxon>
        <taxon>Arthropoda</taxon>
        <taxon>Hexapoda</taxon>
        <taxon>Insecta</taxon>
        <taxon>Pterygota</taxon>
        <taxon>Neoptera</taxon>
        <taxon>Endopterygota</taxon>
        <taxon>Lepidoptera</taxon>
        <taxon>Glossata</taxon>
        <taxon>Ditrysia</taxon>
        <taxon>Noctuoidea</taxon>
        <taxon>Noctuidae</taxon>
        <taxon>Amphipyrinae</taxon>
        <taxon>Spodoptera</taxon>
    </lineage>
</organism>
<dbReference type="Proteomes" id="UP000648187">
    <property type="component" value="Unassembled WGS sequence"/>
</dbReference>
<sequence length="140" mass="15910">MYSKVFITLFIFYLSAVECNDIHVGYLNSRSKKIYSELKEAVPALWKRTDEITIKAPSHEVIDSIHVTDLRDDKDGEAYITGGGVGMTYVTIDLKSPSILRGYKFQIEVYGSRSGFYDPIFGTGNTNYGEGQQQQYPRKF</sequence>
<evidence type="ECO:0000313" key="2">
    <source>
        <dbReference type="EMBL" id="KAF9409835.1"/>
    </source>
</evidence>
<gene>
    <name evidence="2" type="ORF">HW555_010913</name>
</gene>
<evidence type="ECO:0000256" key="1">
    <source>
        <dbReference type="SAM" id="SignalP"/>
    </source>
</evidence>
<name>A0A835GA56_SPOEX</name>
<evidence type="ECO:0000313" key="3">
    <source>
        <dbReference type="Proteomes" id="UP000648187"/>
    </source>
</evidence>
<dbReference type="AlphaFoldDB" id="A0A835GA56"/>
<dbReference type="Pfam" id="PF15868">
    <property type="entry name" value="MBF2"/>
    <property type="match status" value="1"/>
</dbReference>
<keyword evidence="3" id="KW-1185">Reference proteome</keyword>
<protein>
    <submittedName>
        <fullName evidence="2">Uncharacterized protein</fullName>
    </submittedName>
</protein>
<keyword evidence="1" id="KW-0732">Signal</keyword>
<proteinExistence type="predicted"/>
<feature type="chain" id="PRO_5032747886" evidence="1">
    <location>
        <begin position="20"/>
        <end position="140"/>
    </location>
</feature>
<dbReference type="InterPro" id="IPR031734">
    <property type="entry name" value="MBF2"/>
</dbReference>